<dbReference type="Gene3D" id="3.40.50.10140">
    <property type="entry name" value="Toll/interleukin-1 receptor homology (TIR) domain"/>
    <property type="match status" value="1"/>
</dbReference>
<protein>
    <submittedName>
        <fullName evidence="6">Disease resistance protein At4g11170</fullName>
    </submittedName>
</protein>
<dbReference type="InterPro" id="IPR027417">
    <property type="entry name" value="P-loop_NTPase"/>
</dbReference>
<evidence type="ECO:0000313" key="5">
    <source>
        <dbReference type="Proteomes" id="UP000694864"/>
    </source>
</evidence>
<keyword evidence="5" id="KW-1185">Reference proteome</keyword>
<dbReference type="SMART" id="SM00255">
    <property type="entry name" value="TIR"/>
    <property type="match status" value="1"/>
</dbReference>
<gene>
    <name evidence="6" type="primary">LOC104751135</name>
</gene>
<dbReference type="Proteomes" id="UP000694864">
    <property type="component" value="Chromosome 16"/>
</dbReference>
<reference evidence="6" key="2">
    <citation type="submission" date="2025-08" db="UniProtKB">
        <authorList>
            <consortium name="RefSeq"/>
        </authorList>
    </citation>
    <scope>IDENTIFICATION</scope>
    <source>
        <tissue evidence="6">Leaf</tissue>
    </source>
</reference>
<dbReference type="Pfam" id="PF23282">
    <property type="entry name" value="WHD_ROQ1"/>
    <property type="match status" value="1"/>
</dbReference>
<organism evidence="5 6">
    <name type="scientific">Camelina sativa</name>
    <name type="common">False flax</name>
    <name type="synonym">Myagrum sativum</name>
    <dbReference type="NCBI Taxonomy" id="90675"/>
    <lineage>
        <taxon>Eukaryota</taxon>
        <taxon>Viridiplantae</taxon>
        <taxon>Streptophyta</taxon>
        <taxon>Embryophyta</taxon>
        <taxon>Tracheophyta</taxon>
        <taxon>Spermatophyta</taxon>
        <taxon>Magnoliopsida</taxon>
        <taxon>eudicotyledons</taxon>
        <taxon>Gunneridae</taxon>
        <taxon>Pentapetalae</taxon>
        <taxon>rosids</taxon>
        <taxon>malvids</taxon>
        <taxon>Brassicales</taxon>
        <taxon>Brassicaceae</taxon>
        <taxon>Camelineae</taxon>
        <taxon>Camelina</taxon>
    </lineage>
</organism>
<evidence type="ECO:0000259" key="4">
    <source>
        <dbReference type="PROSITE" id="PS50104"/>
    </source>
</evidence>
<dbReference type="Pfam" id="PF00931">
    <property type="entry name" value="NB-ARC"/>
    <property type="match status" value="1"/>
</dbReference>
<dbReference type="Gene3D" id="1.10.8.430">
    <property type="entry name" value="Helical domain of apoptotic protease-activating factors"/>
    <property type="match status" value="1"/>
</dbReference>
<evidence type="ECO:0000256" key="2">
    <source>
        <dbReference type="ARBA" id="ARBA00022737"/>
    </source>
</evidence>
<dbReference type="Pfam" id="PF07725">
    <property type="entry name" value="LRR_3"/>
    <property type="match status" value="1"/>
</dbReference>
<dbReference type="PANTHER" id="PTHR11017:SF511">
    <property type="entry name" value="ADP-RIBOSYL CYCLASE_CYCLIC ADP-RIBOSE HYDROLASE"/>
    <property type="match status" value="1"/>
</dbReference>
<dbReference type="InterPro" id="IPR035897">
    <property type="entry name" value="Toll_tir_struct_dom_sf"/>
</dbReference>
<dbReference type="GeneID" id="104751135"/>
<reference evidence="5" key="1">
    <citation type="journal article" date="2014" name="Nat. Commun.">
        <title>The emerging biofuel crop Camelina sativa retains a highly undifferentiated hexaploid genome structure.</title>
        <authorList>
            <person name="Kagale S."/>
            <person name="Koh C."/>
            <person name="Nixon J."/>
            <person name="Bollina V."/>
            <person name="Clarke W.E."/>
            <person name="Tuteja R."/>
            <person name="Spillane C."/>
            <person name="Robinson S.J."/>
            <person name="Links M.G."/>
            <person name="Clarke C."/>
            <person name="Higgins E.E."/>
            <person name="Huebert T."/>
            <person name="Sharpe A.G."/>
            <person name="Parkin I.A."/>
        </authorList>
    </citation>
    <scope>NUCLEOTIDE SEQUENCE [LARGE SCALE GENOMIC DNA]</scope>
    <source>
        <strain evidence="5">cv. DH55</strain>
    </source>
</reference>
<evidence type="ECO:0000256" key="1">
    <source>
        <dbReference type="ARBA" id="ARBA00022614"/>
    </source>
</evidence>
<dbReference type="SUPFAM" id="SSF52200">
    <property type="entry name" value="Toll/Interleukin receptor TIR domain"/>
    <property type="match status" value="1"/>
</dbReference>
<dbReference type="Gene3D" id="3.40.50.300">
    <property type="entry name" value="P-loop containing nucleotide triphosphate hydrolases"/>
    <property type="match status" value="1"/>
</dbReference>
<keyword evidence="1" id="KW-0433">Leucine-rich repeat</keyword>
<keyword evidence="2" id="KW-0677">Repeat</keyword>
<dbReference type="InterPro" id="IPR011713">
    <property type="entry name" value="Leu-rich_rpt_3"/>
</dbReference>
<evidence type="ECO:0000313" key="6">
    <source>
        <dbReference type="RefSeq" id="XP_010471326.1"/>
    </source>
</evidence>
<dbReference type="InterPro" id="IPR058192">
    <property type="entry name" value="WHD_ROQ1-like"/>
</dbReference>
<dbReference type="InterPro" id="IPR044974">
    <property type="entry name" value="Disease_R_plants"/>
</dbReference>
<dbReference type="InterPro" id="IPR002182">
    <property type="entry name" value="NB-ARC"/>
</dbReference>
<dbReference type="InterPro" id="IPR042197">
    <property type="entry name" value="Apaf_helical"/>
</dbReference>
<dbReference type="RefSeq" id="XP_010471326.1">
    <property type="nucleotide sequence ID" value="XM_010473024.2"/>
</dbReference>
<dbReference type="InterPro" id="IPR036390">
    <property type="entry name" value="WH_DNA-bd_sf"/>
</dbReference>
<proteinExistence type="predicted"/>
<sequence length="644" mass="73520">MDSSSSPRVVKQYQVFLSFRGEDTRRTIVSFLHKALVERGIDTFKDDKKLEIGGSISDEIKEAIQNSKIAVVVISENYASSTWCLNELQMIVDLHKKQQLTAVPIFYDVAPSDVGHQRGTFALERYKCSKIMLLFSSEKRKFAEKIQKWREALTEIAGISGTDPKTCEDEAAMIEDIVGRVSRQLFSMETVKFCDTVGMNSHMEELNSVMDTEGLIGIWGMGGIGKTTIAKCLYKEHSHRFAYHCFIENIKSSAEKGLIHLQEKLLSNILGKGHEKLWSVEQGCLYIKSRLGNRKVLLILDDVDNLDQLHVLAKETSWFGPGSRIIITTRDKGLLFSSGVRCVYCVDILGKNDAIQVFKQAAFEGGEAPSDDYEQLSIRASSLAQGLPSALKAFGTYLRRMTSIEDWEKALERLKKVPHQRVMEILRTSYMGLDGRHQAVFLHVACLFNGDSVRRVTSLLDDGELEIKALTEKFLIDISADGCIKMHVLIEQAGKEFVREESDYMPWRQKVLWEEEQIIYVLQNNTPRFSHQGTTTIQSLALHICEMPHVLYIKGTIFNTINLKFLKVFQHLNDIESKLQFLPGTDGLPQQLRLLHWDAYPLTTLPLTYYHNLNYLVEINLRYSNLERLWYGNPVRHYNALELF</sequence>
<dbReference type="PROSITE" id="PS50104">
    <property type="entry name" value="TIR"/>
    <property type="match status" value="1"/>
</dbReference>
<accession>A0ABM0WHX4</accession>
<keyword evidence="3" id="KW-0611">Plant defense</keyword>
<dbReference type="Pfam" id="PF01582">
    <property type="entry name" value="TIR"/>
    <property type="match status" value="1"/>
</dbReference>
<feature type="domain" description="TIR" evidence="4">
    <location>
        <begin position="11"/>
        <end position="185"/>
    </location>
</feature>
<dbReference type="InterPro" id="IPR000157">
    <property type="entry name" value="TIR_dom"/>
</dbReference>
<evidence type="ECO:0000256" key="3">
    <source>
        <dbReference type="ARBA" id="ARBA00022821"/>
    </source>
</evidence>
<dbReference type="SUPFAM" id="SSF52540">
    <property type="entry name" value="P-loop containing nucleoside triphosphate hydrolases"/>
    <property type="match status" value="1"/>
</dbReference>
<dbReference type="PANTHER" id="PTHR11017">
    <property type="entry name" value="LEUCINE-RICH REPEAT-CONTAINING PROTEIN"/>
    <property type="match status" value="1"/>
</dbReference>
<dbReference type="SUPFAM" id="SSF46785">
    <property type="entry name" value="Winged helix' DNA-binding domain"/>
    <property type="match status" value="1"/>
</dbReference>
<name>A0ABM0WHX4_CAMSA</name>
<dbReference type="PRINTS" id="PR00364">
    <property type="entry name" value="DISEASERSIST"/>
</dbReference>